<protein>
    <submittedName>
        <fullName evidence="1">Uncharacterized protein</fullName>
    </submittedName>
</protein>
<accession>A0AC60PT08</accession>
<name>A0AC60PT08_IXOPE</name>
<keyword evidence="2" id="KW-1185">Reference proteome</keyword>
<evidence type="ECO:0000313" key="2">
    <source>
        <dbReference type="Proteomes" id="UP000805193"/>
    </source>
</evidence>
<dbReference type="EMBL" id="JABSTQ010010026">
    <property type="protein sequence ID" value="KAG0424027.1"/>
    <property type="molecule type" value="Genomic_DNA"/>
</dbReference>
<organism evidence="1 2">
    <name type="scientific">Ixodes persulcatus</name>
    <name type="common">Taiga tick</name>
    <dbReference type="NCBI Taxonomy" id="34615"/>
    <lineage>
        <taxon>Eukaryota</taxon>
        <taxon>Metazoa</taxon>
        <taxon>Ecdysozoa</taxon>
        <taxon>Arthropoda</taxon>
        <taxon>Chelicerata</taxon>
        <taxon>Arachnida</taxon>
        <taxon>Acari</taxon>
        <taxon>Parasitiformes</taxon>
        <taxon>Ixodida</taxon>
        <taxon>Ixodoidea</taxon>
        <taxon>Ixodidae</taxon>
        <taxon>Ixodinae</taxon>
        <taxon>Ixodes</taxon>
    </lineage>
</organism>
<feature type="non-terminal residue" evidence="1">
    <location>
        <position position="1"/>
    </location>
</feature>
<evidence type="ECO:0000313" key="1">
    <source>
        <dbReference type="EMBL" id="KAG0424027.1"/>
    </source>
</evidence>
<gene>
    <name evidence="1" type="ORF">HPB47_000218</name>
</gene>
<proteinExistence type="predicted"/>
<dbReference type="Proteomes" id="UP000805193">
    <property type="component" value="Unassembled WGS sequence"/>
</dbReference>
<sequence>KEKHGVWYESDPHTRCKASPENLSAALEYFTKDELQCSRQGPNQKDVISVMLQVEITSSSSFLPGSAIHGISSDVTAEEVLNHTDANYHDVIHVRPVGRNLLNFRAKASQEDCDTTEDTSTFSRTSRRRLSACCVTALYLRRPFARADNDASSAARRTRTPNNAGRSTAPTAESLDTRPWKTDASPERKRTNNYGREPLPAEGWRQHRKEDLQVEEGEEQEAHPSLHAEDPSHYVSNSFSNS</sequence>
<comment type="caution">
    <text evidence="1">The sequence shown here is derived from an EMBL/GenBank/DDBJ whole genome shotgun (WGS) entry which is preliminary data.</text>
</comment>
<reference evidence="1 2" key="1">
    <citation type="journal article" date="2020" name="Cell">
        <title>Large-Scale Comparative Analyses of Tick Genomes Elucidate Their Genetic Diversity and Vector Capacities.</title>
        <authorList>
            <consortium name="Tick Genome and Microbiome Consortium (TIGMIC)"/>
            <person name="Jia N."/>
            <person name="Wang J."/>
            <person name="Shi W."/>
            <person name="Du L."/>
            <person name="Sun Y."/>
            <person name="Zhan W."/>
            <person name="Jiang J.F."/>
            <person name="Wang Q."/>
            <person name="Zhang B."/>
            <person name="Ji P."/>
            <person name="Bell-Sakyi L."/>
            <person name="Cui X.M."/>
            <person name="Yuan T.T."/>
            <person name="Jiang B.G."/>
            <person name="Yang W.F."/>
            <person name="Lam T.T."/>
            <person name="Chang Q.C."/>
            <person name="Ding S.J."/>
            <person name="Wang X.J."/>
            <person name="Zhu J.G."/>
            <person name="Ruan X.D."/>
            <person name="Zhao L."/>
            <person name="Wei J.T."/>
            <person name="Ye R.Z."/>
            <person name="Que T.C."/>
            <person name="Du C.H."/>
            <person name="Zhou Y.H."/>
            <person name="Cheng J.X."/>
            <person name="Dai P.F."/>
            <person name="Guo W.B."/>
            <person name="Han X.H."/>
            <person name="Huang E.J."/>
            <person name="Li L.F."/>
            <person name="Wei W."/>
            <person name="Gao Y.C."/>
            <person name="Liu J.Z."/>
            <person name="Shao H.Z."/>
            <person name="Wang X."/>
            <person name="Wang C.C."/>
            <person name="Yang T.C."/>
            <person name="Huo Q.B."/>
            <person name="Li W."/>
            <person name="Chen H.Y."/>
            <person name="Chen S.E."/>
            <person name="Zhou L.G."/>
            <person name="Ni X.B."/>
            <person name="Tian J.H."/>
            <person name="Sheng Y."/>
            <person name="Liu T."/>
            <person name="Pan Y.S."/>
            <person name="Xia L.Y."/>
            <person name="Li J."/>
            <person name="Zhao F."/>
            <person name="Cao W.C."/>
        </authorList>
    </citation>
    <scope>NUCLEOTIDE SEQUENCE [LARGE SCALE GENOMIC DNA]</scope>
    <source>
        <strain evidence="1">Iper-2018</strain>
    </source>
</reference>